<organism evidence="1 2">
    <name type="scientific">Racocetra persica</name>
    <dbReference type="NCBI Taxonomy" id="160502"/>
    <lineage>
        <taxon>Eukaryota</taxon>
        <taxon>Fungi</taxon>
        <taxon>Fungi incertae sedis</taxon>
        <taxon>Mucoromycota</taxon>
        <taxon>Glomeromycotina</taxon>
        <taxon>Glomeromycetes</taxon>
        <taxon>Diversisporales</taxon>
        <taxon>Gigasporaceae</taxon>
        <taxon>Racocetra</taxon>
    </lineage>
</organism>
<reference evidence="1" key="1">
    <citation type="submission" date="2021-06" db="EMBL/GenBank/DDBJ databases">
        <authorList>
            <person name="Kallberg Y."/>
            <person name="Tangrot J."/>
            <person name="Rosling A."/>
        </authorList>
    </citation>
    <scope>NUCLEOTIDE SEQUENCE</scope>
    <source>
        <strain evidence="1">MA461A</strain>
    </source>
</reference>
<evidence type="ECO:0000313" key="1">
    <source>
        <dbReference type="EMBL" id="CAG8809390.1"/>
    </source>
</evidence>
<sequence length="85" mass="9683">IFVASDSFSALALVSRKQKFVLSNISNSTFKRVRLDSNKLKEKTFNFVAELKTNAEKLIDNIKQQEKSDAQECNLQDNNTNNKTN</sequence>
<keyword evidence="2" id="KW-1185">Reference proteome</keyword>
<gene>
    <name evidence="1" type="ORF">RPERSI_LOCUS22850</name>
</gene>
<dbReference type="Proteomes" id="UP000789920">
    <property type="component" value="Unassembled WGS sequence"/>
</dbReference>
<proteinExistence type="predicted"/>
<comment type="caution">
    <text evidence="1">The sequence shown here is derived from an EMBL/GenBank/DDBJ whole genome shotgun (WGS) entry which is preliminary data.</text>
</comment>
<name>A0ACA9RSU8_9GLOM</name>
<accession>A0ACA9RSU8</accession>
<evidence type="ECO:0000313" key="2">
    <source>
        <dbReference type="Proteomes" id="UP000789920"/>
    </source>
</evidence>
<dbReference type="EMBL" id="CAJVQC010070077">
    <property type="protein sequence ID" value="CAG8809390.1"/>
    <property type="molecule type" value="Genomic_DNA"/>
</dbReference>
<protein>
    <submittedName>
        <fullName evidence="1">16742_t:CDS:1</fullName>
    </submittedName>
</protein>
<feature type="non-terminal residue" evidence="1">
    <location>
        <position position="1"/>
    </location>
</feature>